<name>A0A645CDB8_9ZZZZ</name>
<accession>A0A645CDB8</accession>
<gene>
    <name evidence="1" type="ORF">SDC9_121928</name>
</gene>
<sequence>MVGNQHVVQRRNVGIGSPPGDDRHLKGTGMIFFRQRTNPAEIFDQCFADPAIEILPLAAAGALVVVVEGIFRFIVTVTDDIGILGQGPECLGKKFFAFRPPDIAQWLGPAFGLAGFRRSIRFAVGASPQHDDQCEFGEARIAAILLQRLHDMGIAGVVRIVRHPDGAEKCTVDAAFVQCRIKVGKPITGFGLTPGKIENPDRKDFFATEFHGRQRRNRFFSDIRGQSRGSDQDDRHD</sequence>
<dbReference type="AlphaFoldDB" id="A0A645CDB8"/>
<dbReference type="EMBL" id="VSSQ01026293">
    <property type="protein sequence ID" value="MPM74939.1"/>
    <property type="molecule type" value="Genomic_DNA"/>
</dbReference>
<reference evidence="1" key="1">
    <citation type="submission" date="2019-08" db="EMBL/GenBank/DDBJ databases">
        <authorList>
            <person name="Kucharzyk K."/>
            <person name="Murdoch R.W."/>
            <person name="Higgins S."/>
            <person name="Loffler F."/>
        </authorList>
    </citation>
    <scope>NUCLEOTIDE SEQUENCE</scope>
</reference>
<protein>
    <submittedName>
        <fullName evidence="1">Uncharacterized protein</fullName>
    </submittedName>
</protein>
<evidence type="ECO:0000313" key="1">
    <source>
        <dbReference type="EMBL" id="MPM74939.1"/>
    </source>
</evidence>
<proteinExistence type="predicted"/>
<organism evidence="1">
    <name type="scientific">bioreactor metagenome</name>
    <dbReference type="NCBI Taxonomy" id="1076179"/>
    <lineage>
        <taxon>unclassified sequences</taxon>
        <taxon>metagenomes</taxon>
        <taxon>ecological metagenomes</taxon>
    </lineage>
</organism>
<comment type="caution">
    <text evidence="1">The sequence shown here is derived from an EMBL/GenBank/DDBJ whole genome shotgun (WGS) entry which is preliminary data.</text>
</comment>